<accession>A0A4R6M463</accession>
<protein>
    <submittedName>
        <fullName evidence="2">Uncharacterized protein</fullName>
    </submittedName>
</protein>
<dbReference type="Proteomes" id="UP000294656">
    <property type="component" value="Unassembled WGS sequence"/>
</dbReference>
<dbReference type="EMBL" id="SNXC01000016">
    <property type="protein sequence ID" value="TDO95485.1"/>
    <property type="molecule type" value="Genomic_DNA"/>
</dbReference>
<comment type="caution">
    <text evidence="2">The sequence shown here is derived from an EMBL/GenBank/DDBJ whole genome shotgun (WGS) entry which is preliminary data.</text>
</comment>
<keyword evidence="1" id="KW-0472">Membrane</keyword>
<keyword evidence="3" id="KW-1185">Reference proteome</keyword>
<sequence length="67" mass="7698">MIQNVLVIGSADYIGVKVRAKGENKIIALDTLKILVQKILLVLLLQFYSNIIFIFQHSHRLLKGWHI</sequence>
<evidence type="ECO:0000313" key="3">
    <source>
        <dbReference type="Proteomes" id="UP000294656"/>
    </source>
</evidence>
<keyword evidence="1" id="KW-0812">Transmembrane</keyword>
<reference evidence="2 3" key="1">
    <citation type="submission" date="2019-03" db="EMBL/GenBank/DDBJ databases">
        <title>Genomic Encyclopedia of Type Strains, Phase III (KMG-III): the genomes of soil and plant-associated and newly described type strains.</title>
        <authorList>
            <person name="Whitman W."/>
        </authorList>
    </citation>
    <scope>NUCLEOTIDE SEQUENCE [LARGE SCALE GENOMIC DNA]</scope>
    <source>
        <strain evidence="2 3">CECT 7378</strain>
    </source>
</reference>
<organism evidence="2 3">
    <name type="scientific">Marinomonas balearica</name>
    <dbReference type="NCBI Taxonomy" id="491947"/>
    <lineage>
        <taxon>Bacteria</taxon>
        <taxon>Pseudomonadati</taxon>
        <taxon>Pseudomonadota</taxon>
        <taxon>Gammaproteobacteria</taxon>
        <taxon>Oceanospirillales</taxon>
        <taxon>Oceanospirillaceae</taxon>
        <taxon>Marinomonas</taxon>
    </lineage>
</organism>
<proteinExistence type="predicted"/>
<keyword evidence="1" id="KW-1133">Transmembrane helix</keyword>
<name>A0A4R6M463_9GAMM</name>
<evidence type="ECO:0000313" key="2">
    <source>
        <dbReference type="EMBL" id="TDO95485.1"/>
    </source>
</evidence>
<dbReference type="AlphaFoldDB" id="A0A4R6M463"/>
<evidence type="ECO:0000256" key="1">
    <source>
        <dbReference type="SAM" id="Phobius"/>
    </source>
</evidence>
<gene>
    <name evidence="2" type="ORF">DFP79_3414</name>
</gene>
<feature type="transmembrane region" description="Helical" evidence="1">
    <location>
        <begin position="34"/>
        <end position="55"/>
    </location>
</feature>